<dbReference type="GO" id="GO:0005886">
    <property type="term" value="C:plasma membrane"/>
    <property type="evidence" value="ECO:0007669"/>
    <property type="project" value="UniProtKB-SubCell"/>
</dbReference>
<name>Q1IR46_KORVE</name>
<dbReference type="KEGG" id="aba:Acid345_1652"/>
<evidence type="ECO:0000256" key="5">
    <source>
        <dbReference type="ARBA" id="ARBA00022692"/>
    </source>
</evidence>
<evidence type="ECO:0000256" key="7">
    <source>
        <dbReference type="ARBA" id="ARBA00023136"/>
    </source>
</evidence>
<dbReference type="EnsemblBacteria" id="ABF40654">
    <property type="protein sequence ID" value="ABF40654"/>
    <property type="gene ID" value="Acid345_1652"/>
</dbReference>
<evidence type="ECO:0000259" key="13">
    <source>
        <dbReference type="Pfam" id="PF08345"/>
    </source>
</evidence>
<dbReference type="PANTHER" id="PTHR30046">
    <property type="entry name" value="FLAGELLAR M-RING PROTEIN"/>
    <property type="match status" value="1"/>
</dbReference>
<dbReference type="Gene3D" id="3.30.300.30">
    <property type="match status" value="1"/>
</dbReference>
<keyword evidence="15" id="KW-1185">Reference proteome</keyword>
<reference evidence="14 15" key="1">
    <citation type="journal article" date="2009" name="Appl. Environ. Microbiol.">
        <title>Three genomes from the phylum Acidobacteria provide insight into the lifestyles of these microorganisms in soils.</title>
        <authorList>
            <person name="Ward N.L."/>
            <person name="Challacombe J.F."/>
            <person name="Janssen P.H."/>
            <person name="Henrissat B."/>
            <person name="Coutinho P.M."/>
            <person name="Wu M."/>
            <person name="Xie G."/>
            <person name="Haft D.H."/>
            <person name="Sait M."/>
            <person name="Badger J."/>
            <person name="Barabote R.D."/>
            <person name="Bradley B."/>
            <person name="Brettin T.S."/>
            <person name="Brinkac L.M."/>
            <person name="Bruce D."/>
            <person name="Creasy T."/>
            <person name="Daugherty S.C."/>
            <person name="Davidsen T.M."/>
            <person name="DeBoy R.T."/>
            <person name="Detter J.C."/>
            <person name="Dodson R.J."/>
            <person name="Durkin A.S."/>
            <person name="Ganapathy A."/>
            <person name="Gwinn-Giglio M."/>
            <person name="Han C.S."/>
            <person name="Khouri H."/>
            <person name="Kiss H."/>
            <person name="Kothari S.P."/>
            <person name="Madupu R."/>
            <person name="Nelson K.E."/>
            <person name="Nelson W.C."/>
            <person name="Paulsen I."/>
            <person name="Penn K."/>
            <person name="Ren Q."/>
            <person name="Rosovitz M.J."/>
            <person name="Selengut J.D."/>
            <person name="Shrivastava S."/>
            <person name="Sullivan S.A."/>
            <person name="Tapia R."/>
            <person name="Thompson L.S."/>
            <person name="Watkins K.L."/>
            <person name="Yang Q."/>
            <person name="Yu C."/>
            <person name="Zafar N."/>
            <person name="Zhou L."/>
            <person name="Kuske C.R."/>
        </authorList>
    </citation>
    <scope>NUCLEOTIDE SEQUENCE [LARGE SCALE GENOMIC DNA]</scope>
    <source>
        <strain evidence="14 15">Ellin345</strain>
    </source>
</reference>
<keyword evidence="6 11" id="KW-1133">Transmembrane helix</keyword>
<evidence type="ECO:0000256" key="11">
    <source>
        <dbReference type="SAM" id="Phobius"/>
    </source>
</evidence>
<dbReference type="AlphaFoldDB" id="Q1IR46"/>
<dbReference type="NCBIfam" id="TIGR00206">
    <property type="entry name" value="fliF"/>
    <property type="match status" value="1"/>
</dbReference>
<evidence type="ECO:0000256" key="6">
    <source>
        <dbReference type="ARBA" id="ARBA00022989"/>
    </source>
</evidence>
<dbReference type="RefSeq" id="WP_011522456.1">
    <property type="nucleotide sequence ID" value="NC_008009.1"/>
</dbReference>
<feature type="region of interest" description="Disordered" evidence="10">
    <location>
        <begin position="291"/>
        <end position="331"/>
    </location>
</feature>
<sequence length="529" mass="56865">MAQEQKFAPQGKQIANFLRSLTGTQKLWLAFAGLTVTTLLYVFVTMLAKPEMKPLYSGLQAQDAQALGSKLAAQKIEYQISPDGTSVSVAVDKLDSARLLVASDGGPKSGRMGFELFDKPNWGSSDFSEKVNYQRALEGELERTLSTIDGVEAVRVHLVLPRESLFADKREEAKASVILKLRGAMSPNSDVAIRRFLAGAVEGLRPEGVTVIDAENNLPIGKTSSDGSGVESERDQALAKELVRTLEPIVGVGGARASVHVEYDVTSGDETQETYDPNSTAALTMQKSEETVGGTLAQGVPGTASNIPNTQSPSKSTNSADSQSSKSESGTYAVNRVVRHTLLPAGRIKRITAALLVDDADVTDAMGNTSRAKRSPEELKKIDSLARASLGINDARGDVLAVENLSFHENKPEVLVPLTKLDKVARVGKQFSWTLRYALIALLFLIVYVVVLRPVRRQVVLSLKQLPSRPANDAVLNGNTGKVLPQGVESADPAVRQAATLKKQLIEKAKAEPASAGQLVQSWLREEEA</sequence>
<keyword evidence="14" id="KW-0966">Cell projection</keyword>
<dbReference type="InterPro" id="IPR043427">
    <property type="entry name" value="YscJ/FliF"/>
</dbReference>
<evidence type="ECO:0000256" key="8">
    <source>
        <dbReference type="ARBA" id="ARBA00023143"/>
    </source>
</evidence>
<feature type="transmembrane region" description="Helical" evidence="11">
    <location>
        <begin position="27"/>
        <end position="48"/>
    </location>
</feature>
<evidence type="ECO:0000313" key="14">
    <source>
        <dbReference type="EMBL" id="ABF40654.1"/>
    </source>
</evidence>
<keyword evidence="5 11" id="KW-0812">Transmembrane</keyword>
<comment type="subcellular location">
    <subcellularLocation>
        <location evidence="1 9">Bacterial flagellum basal body</location>
    </subcellularLocation>
    <subcellularLocation>
        <location evidence="2">Cell membrane</location>
        <topology evidence="2">Multi-pass membrane protein</topology>
    </subcellularLocation>
</comment>
<dbReference type="InterPro" id="IPR045851">
    <property type="entry name" value="AMP-bd_C_sf"/>
</dbReference>
<keyword evidence="8 9" id="KW-0975">Bacterial flagellum</keyword>
<keyword evidence="14" id="KW-0969">Cilium</keyword>
<proteinExistence type="inferred from homology"/>
<keyword evidence="7 11" id="KW-0472">Membrane</keyword>
<feature type="transmembrane region" description="Helical" evidence="11">
    <location>
        <begin position="433"/>
        <end position="452"/>
    </location>
</feature>
<dbReference type="Pfam" id="PF01514">
    <property type="entry name" value="YscJ_FliF"/>
    <property type="match status" value="1"/>
</dbReference>
<protein>
    <recommendedName>
        <fullName evidence="9">Flagellar M-ring protein</fullName>
    </recommendedName>
</protein>
<dbReference type="PANTHER" id="PTHR30046:SF0">
    <property type="entry name" value="FLAGELLAR M-RING PROTEIN"/>
    <property type="match status" value="1"/>
</dbReference>
<accession>Q1IR46</accession>
<dbReference type="STRING" id="204669.Acid345_1652"/>
<dbReference type="EMBL" id="CP000360">
    <property type="protein sequence ID" value="ABF40654.1"/>
    <property type="molecule type" value="Genomic_DNA"/>
</dbReference>
<evidence type="ECO:0000256" key="4">
    <source>
        <dbReference type="ARBA" id="ARBA00022475"/>
    </source>
</evidence>
<dbReference type="InterPro" id="IPR000067">
    <property type="entry name" value="FlgMring_FliF"/>
</dbReference>
<dbReference type="eggNOG" id="COG1766">
    <property type="taxonomic scope" value="Bacteria"/>
</dbReference>
<dbReference type="PRINTS" id="PR01009">
    <property type="entry name" value="FLGMRINGFLIF"/>
</dbReference>
<dbReference type="InterPro" id="IPR013556">
    <property type="entry name" value="Flag_M-ring_C"/>
</dbReference>
<keyword evidence="4" id="KW-1003">Cell membrane</keyword>
<comment type="similarity">
    <text evidence="3 9">Belongs to the FliF family.</text>
</comment>
<dbReference type="Pfam" id="PF08345">
    <property type="entry name" value="YscJ_FliF_C"/>
    <property type="match status" value="1"/>
</dbReference>
<dbReference type="GO" id="GO:0071973">
    <property type="term" value="P:bacterial-type flagellum-dependent cell motility"/>
    <property type="evidence" value="ECO:0007669"/>
    <property type="project" value="InterPro"/>
</dbReference>
<feature type="domain" description="Flagellar M-ring C-terminal" evidence="13">
    <location>
        <begin position="246"/>
        <end position="407"/>
    </location>
</feature>
<dbReference type="OrthoDB" id="9807026at2"/>
<evidence type="ECO:0000259" key="12">
    <source>
        <dbReference type="Pfam" id="PF01514"/>
    </source>
</evidence>
<dbReference type="GO" id="GO:0009431">
    <property type="term" value="C:bacterial-type flagellum basal body, MS ring"/>
    <property type="evidence" value="ECO:0007669"/>
    <property type="project" value="InterPro"/>
</dbReference>
<dbReference type="GO" id="GO:0003774">
    <property type="term" value="F:cytoskeletal motor activity"/>
    <property type="evidence" value="ECO:0007669"/>
    <property type="project" value="InterPro"/>
</dbReference>
<feature type="domain" description="Flagellar M-ring N-terminal" evidence="12">
    <location>
        <begin position="48"/>
        <end position="218"/>
    </location>
</feature>
<evidence type="ECO:0000256" key="3">
    <source>
        <dbReference type="ARBA" id="ARBA00007971"/>
    </source>
</evidence>
<evidence type="ECO:0000256" key="9">
    <source>
        <dbReference type="PIRNR" id="PIRNR004862"/>
    </source>
</evidence>
<dbReference type="Proteomes" id="UP000002432">
    <property type="component" value="Chromosome"/>
</dbReference>
<evidence type="ECO:0000256" key="1">
    <source>
        <dbReference type="ARBA" id="ARBA00004117"/>
    </source>
</evidence>
<comment type="function">
    <text evidence="9">The M ring may be actively involved in energy transduction.</text>
</comment>
<keyword evidence="14" id="KW-0282">Flagellum</keyword>
<organism evidence="14 15">
    <name type="scientific">Koribacter versatilis (strain Ellin345)</name>
    <dbReference type="NCBI Taxonomy" id="204669"/>
    <lineage>
        <taxon>Bacteria</taxon>
        <taxon>Pseudomonadati</taxon>
        <taxon>Acidobacteriota</taxon>
        <taxon>Terriglobia</taxon>
        <taxon>Terriglobales</taxon>
        <taxon>Candidatus Korobacteraceae</taxon>
        <taxon>Candidatus Korobacter</taxon>
    </lineage>
</organism>
<dbReference type="HOGENOM" id="CLU_028108_1_1_0"/>
<dbReference type="InterPro" id="IPR006182">
    <property type="entry name" value="FliF_N_dom"/>
</dbReference>
<dbReference type="PIRSF" id="PIRSF004862">
    <property type="entry name" value="FliF"/>
    <property type="match status" value="1"/>
</dbReference>
<evidence type="ECO:0000256" key="10">
    <source>
        <dbReference type="SAM" id="MobiDB-lite"/>
    </source>
</evidence>
<evidence type="ECO:0000313" key="15">
    <source>
        <dbReference type="Proteomes" id="UP000002432"/>
    </source>
</evidence>
<feature type="compositionally biased region" description="Polar residues" evidence="10">
    <location>
        <begin position="303"/>
        <end position="331"/>
    </location>
</feature>
<evidence type="ECO:0000256" key="2">
    <source>
        <dbReference type="ARBA" id="ARBA00004651"/>
    </source>
</evidence>
<gene>
    <name evidence="14" type="ordered locus">Acid345_1652</name>
</gene>